<keyword evidence="3 7" id="KW-1133">Transmembrane helix</keyword>
<feature type="transmembrane region" description="Helical" evidence="7">
    <location>
        <begin position="202"/>
        <end position="222"/>
    </location>
</feature>
<feature type="region of interest" description="Disordered" evidence="6">
    <location>
        <begin position="309"/>
        <end position="335"/>
    </location>
</feature>
<comment type="caution">
    <text evidence="9">The sequence shown here is derived from an EMBL/GenBank/DDBJ whole genome shotgun (WGS) entry which is preliminary data.</text>
</comment>
<dbReference type="PANTHER" id="PTHR33048:SF96">
    <property type="entry name" value="INTEGRAL MEMBRANE PROTEIN"/>
    <property type="match status" value="1"/>
</dbReference>
<name>A0A9P4P5T8_9PLEO</name>
<feature type="transmembrane region" description="Helical" evidence="7">
    <location>
        <begin position="119"/>
        <end position="140"/>
    </location>
</feature>
<evidence type="ECO:0000313" key="9">
    <source>
        <dbReference type="EMBL" id="KAF2438925.1"/>
    </source>
</evidence>
<evidence type="ECO:0000259" key="8">
    <source>
        <dbReference type="Pfam" id="PF20684"/>
    </source>
</evidence>
<evidence type="ECO:0000256" key="6">
    <source>
        <dbReference type="SAM" id="MobiDB-lite"/>
    </source>
</evidence>
<sequence length="411" mass="45078">MQDRGGQVAAVAILFLISTWFTVGLRCYVRISIVKAFGLDDKLMVLTLLFSTAYIGCQLGGAVHGTGQRRSALTDEQAQTALHYWYFCEIFYTIATCLLKIAVGFFLLRITVHPWHVWIIRMIMVVSAFLGVGYTSLVIFQCKPISYWWDLDPTHEGKCLDASLVMIFTFVVSALNSVADWTFGILPILIVKDLQMKTRLKVVVAGVIGLAAIGSTATIIRLPYTSSLEPYKGDFLYRTTDFAIWTTVEVGIGITASCIACLKPLVKSSYLSTWSGQISTGNPWSRGTGSKLGGTAGRQTPIGRLEMKPVVGGKNTTTTTVTGGRMSSDSDKKDLVNNGMSVGSWDNGINKIVTTTVVEERMDERSSRAPRRHRPSEVTIERRRNGSPGGDSASTLRDDERQGPVRAYGAF</sequence>
<evidence type="ECO:0000256" key="3">
    <source>
        <dbReference type="ARBA" id="ARBA00022989"/>
    </source>
</evidence>
<proteinExistence type="inferred from homology"/>
<dbReference type="Proteomes" id="UP000799764">
    <property type="component" value="Unassembled WGS sequence"/>
</dbReference>
<keyword evidence="2 7" id="KW-0812">Transmembrane</keyword>
<gene>
    <name evidence="9" type="ORF">P171DRAFT_490961</name>
</gene>
<dbReference type="OrthoDB" id="3923077at2759"/>
<comment type="subcellular location">
    <subcellularLocation>
        <location evidence="1">Membrane</location>
        <topology evidence="1">Multi-pass membrane protein</topology>
    </subcellularLocation>
</comment>
<accession>A0A9P4P5T8</accession>
<dbReference type="InterPro" id="IPR052337">
    <property type="entry name" value="SAT4-like"/>
</dbReference>
<feature type="transmembrane region" description="Helical" evidence="7">
    <location>
        <begin position="84"/>
        <end position="107"/>
    </location>
</feature>
<organism evidence="9 10">
    <name type="scientific">Karstenula rhodostoma CBS 690.94</name>
    <dbReference type="NCBI Taxonomy" id="1392251"/>
    <lineage>
        <taxon>Eukaryota</taxon>
        <taxon>Fungi</taxon>
        <taxon>Dikarya</taxon>
        <taxon>Ascomycota</taxon>
        <taxon>Pezizomycotina</taxon>
        <taxon>Dothideomycetes</taxon>
        <taxon>Pleosporomycetidae</taxon>
        <taxon>Pleosporales</taxon>
        <taxon>Massarineae</taxon>
        <taxon>Didymosphaeriaceae</taxon>
        <taxon>Karstenula</taxon>
    </lineage>
</organism>
<dbReference type="Pfam" id="PF20684">
    <property type="entry name" value="Fung_rhodopsin"/>
    <property type="match status" value="1"/>
</dbReference>
<keyword evidence="4 7" id="KW-0472">Membrane</keyword>
<evidence type="ECO:0000256" key="4">
    <source>
        <dbReference type="ARBA" id="ARBA00023136"/>
    </source>
</evidence>
<feature type="transmembrane region" description="Helical" evidence="7">
    <location>
        <begin position="43"/>
        <end position="64"/>
    </location>
</feature>
<reference evidence="9" key="1">
    <citation type="journal article" date="2020" name="Stud. Mycol.">
        <title>101 Dothideomycetes genomes: a test case for predicting lifestyles and emergence of pathogens.</title>
        <authorList>
            <person name="Haridas S."/>
            <person name="Albert R."/>
            <person name="Binder M."/>
            <person name="Bloem J."/>
            <person name="Labutti K."/>
            <person name="Salamov A."/>
            <person name="Andreopoulos B."/>
            <person name="Baker S."/>
            <person name="Barry K."/>
            <person name="Bills G."/>
            <person name="Bluhm B."/>
            <person name="Cannon C."/>
            <person name="Castanera R."/>
            <person name="Culley D."/>
            <person name="Daum C."/>
            <person name="Ezra D."/>
            <person name="Gonzalez J."/>
            <person name="Henrissat B."/>
            <person name="Kuo A."/>
            <person name="Liang C."/>
            <person name="Lipzen A."/>
            <person name="Lutzoni F."/>
            <person name="Magnuson J."/>
            <person name="Mondo S."/>
            <person name="Nolan M."/>
            <person name="Ohm R."/>
            <person name="Pangilinan J."/>
            <person name="Park H.-J."/>
            <person name="Ramirez L."/>
            <person name="Alfaro M."/>
            <person name="Sun H."/>
            <person name="Tritt A."/>
            <person name="Yoshinaga Y."/>
            <person name="Zwiers L.-H."/>
            <person name="Turgeon B."/>
            <person name="Goodwin S."/>
            <person name="Spatafora J."/>
            <person name="Crous P."/>
            <person name="Grigoriev I."/>
        </authorList>
    </citation>
    <scope>NUCLEOTIDE SEQUENCE</scope>
    <source>
        <strain evidence="9">CBS 690.94</strain>
    </source>
</reference>
<evidence type="ECO:0000256" key="5">
    <source>
        <dbReference type="ARBA" id="ARBA00038359"/>
    </source>
</evidence>
<evidence type="ECO:0000256" key="7">
    <source>
        <dbReference type="SAM" id="Phobius"/>
    </source>
</evidence>
<protein>
    <submittedName>
        <fullName evidence="9">Integral membrane protein</fullName>
    </submittedName>
</protein>
<dbReference type="GO" id="GO:0016020">
    <property type="term" value="C:membrane"/>
    <property type="evidence" value="ECO:0007669"/>
    <property type="project" value="UniProtKB-SubCell"/>
</dbReference>
<dbReference type="EMBL" id="MU001511">
    <property type="protein sequence ID" value="KAF2438925.1"/>
    <property type="molecule type" value="Genomic_DNA"/>
</dbReference>
<keyword evidence="10" id="KW-1185">Reference proteome</keyword>
<evidence type="ECO:0000256" key="2">
    <source>
        <dbReference type="ARBA" id="ARBA00022692"/>
    </source>
</evidence>
<feature type="transmembrane region" description="Helical" evidence="7">
    <location>
        <begin position="242"/>
        <end position="262"/>
    </location>
</feature>
<feature type="compositionally biased region" description="Basic and acidic residues" evidence="6">
    <location>
        <begin position="375"/>
        <end position="384"/>
    </location>
</feature>
<dbReference type="InterPro" id="IPR049326">
    <property type="entry name" value="Rhodopsin_dom_fungi"/>
</dbReference>
<feature type="region of interest" description="Disordered" evidence="6">
    <location>
        <begin position="360"/>
        <end position="411"/>
    </location>
</feature>
<feature type="domain" description="Rhodopsin" evidence="8">
    <location>
        <begin position="25"/>
        <end position="267"/>
    </location>
</feature>
<feature type="compositionally biased region" description="Low complexity" evidence="6">
    <location>
        <begin position="310"/>
        <end position="324"/>
    </location>
</feature>
<evidence type="ECO:0000313" key="10">
    <source>
        <dbReference type="Proteomes" id="UP000799764"/>
    </source>
</evidence>
<comment type="similarity">
    <text evidence="5">Belongs to the SAT4 family.</text>
</comment>
<feature type="transmembrane region" description="Helical" evidence="7">
    <location>
        <begin position="160"/>
        <end position="190"/>
    </location>
</feature>
<dbReference type="AlphaFoldDB" id="A0A9P4P5T8"/>
<dbReference type="PANTHER" id="PTHR33048">
    <property type="entry name" value="PTH11-LIKE INTEGRAL MEMBRANE PROTEIN (AFU_ORTHOLOGUE AFUA_5G11245)"/>
    <property type="match status" value="1"/>
</dbReference>
<feature type="transmembrane region" description="Helical" evidence="7">
    <location>
        <begin position="6"/>
        <end position="31"/>
    </location>
</feature>
<evidence type="ECO:0000256" key="1">
    <source>
        <dbReference type="ARBA" id="ARBA00004141"/>
    </source>
</evidence>